<protein>
    <submittedName>
        <fullName evidence="1">Jg7415 protein</fullName>
    </submittedName>
</protein>
<comment type="caution">
    <text evidence="1">The sequence shown here is derived from an EMBL/GenBank/DDBJ whole genome shotgun (WGS) entry which is preliminary data.</text>
</comment>
<gene>
    <name evidence="1" type="primary">jg7415</name>
    <name evidence="1" type="ORF">PAEG_LOCUS16685</name>
</gene>
<name>A0A8S4RP80_9NEOP</name>
<organism evidence="1 2">
    <name type="scientific">Pararge aegeria aegeria</name>
    <dbReference type="NCBI Taxonomy" id="348720"/>
    <lineage>
        <taxon>Eukaryota</taxon>
        <taxon>Metazoa</taxon>
        <taxon>Ecdysozoa</taxon>
        <taxon>Arthropoda</taxon>
        <taxon>Hexapoda</taxon>
        <taxon>Insecta</taxon>
        <taxon>Pterygota</taxon>
        <taxon>Neoptera</taxon>
        <taxon>Endopterygota</taxon>
        <taxon>Lepidoptera</taxon>
        <taxon>Glossata</taxon>
        <taxon>Ditrysia</taxon>
        <taxon>Papilionoidea</taxon>
        <taxon>Nymphalidae</taxon>
        <taxon>Satyrinae</taxon>
        <taxon>Satyrini</taxon>
        <taxon>Parargina</taxon>
        <taxon>Pararge</taxon>
    </lineage>
</organism>
<accession>A0A8S4RP80</accession>
<keyword evidence="2" id="KW-1185">Reference proteome</keyword>
<reference evidence="1" key="1">
    <citation type="submission" date="2022-03" db="EMBL/GenBank/DDBJ databases">
        <authorList>
            <person name="Lindestad O."/>
        </authorList>
    </citation>
    <scope>NUCLEOTIDE SEQUENCE</scope>
</reference>
<evidence type="ECO:0000313" key="2">
    <source>
        <dbReference type="Proteomes" id="UP000838756"/>
    </source>
</evidence>
<dbReference type="AlphaFoldDB" id="A0A8S4RP80"/>
<evidence type="ECO:0000313" key="1">
    <source>
        <dbReference type="EMBL" id="CAH2240072.1"/>
    </source>
</evidence>
<sequence length="88" mass="9506">MLLLQSQPIVPPKIPIWQPSFDVSFMTNGPDTKSSKKPGKNQFLASSSVSSFSSSSNKDGVPHYEGVANVIQNVDGKVDQQTILISDN</sequence>
<proteinExistence type="predicted"/>
<dbReference type="EMBL" id="CAKXAJ010025469">
    <property type="protein sequence ID" value="CAH2240072.1"/>
    <property type="molecule type" value="Genomic_DNA"/>
</dbReference>
<dbReference type="Proteomes" id="UP000838756">
    <property type="component" value="Unassembled WGS sequence"/>
</dbReference>